<accession>A0A5C8I314</accession>
<gene>
    <name evidence="1" type="ORF">FVP77_08755</name>
</gene>
<dbReference type="SUPFAM" id="SSF102462">
    <property type="entry name" value="Peptidyl-tRNA hydrolase II"/>
    <property type="match status" value="1"/>
</dbReference>
<dbReference type="RefSeq" id="WP_147894122.1">
    <property type="nucleotide sequence ID" value="NZ_BAAANR010000001.1"/>
</dbReference>
<dbReference type="Gene3D" id="3.40.1490.10">
    <property type="entry name" value="Bit1"/>
    <property type="match status" value="1"/>
</dbReference>
<evidence type="ECO:0000313" key="2">
    <source>
        <dbReference type="Proteomes" id="UP000321034"/>
    </source>
</evidence>
<dbReference type="EMBL" id="VRSV01000001">
    <property type="protein sequence ID" value="TXK13468.1"/>
    <property type="molecule type" value="Genomic_DNA"/>
</dbReference>
<protein>
    <submittedName>
        <fullName evidence="1">DUF2000 domain-containing protein</fullName>
    </submittedName>
</protein>
<organism evidence="1 2">
    <name type="scientific">Microbacterium hatanonis</name>
    <dbReference type="NCBI Taxonomy" id="404366"/>
    <lineage>
        <taxon>Bacteria</taxon>
        <taxon>Bacillati</taxon>
        <taxon>Actinomycetota</taxon>
        <taxon>Actinomycetes</taxon>
        <taxon>Micrococcales</taxon>
        <taxon>Microbacteriaceae</taxon>
        <taxon>Microbacterium</taxon>
    </lineage>
</organism>
<name>A0A5C8I314_9MICO</name>
<keyword evidence="2" id="KW-1185">Reference proteome</keyword>
<reference evidence="1 2" key="1">
    <citation type="submission" date="2019-08" db="EMBL/GenBank/DDBJ databases">
        <authorList>
            <person name="Dong K."/>
        </authorList>
    </citation>
    <scope>NUCLEOTIDE SEQUENCE [LARGE SCALE GENOMIC DNA]</scope>
    <source>
        <strain evidence="1 2">JCM14558</strain>
    </source>
</reference>
<dbReference type="Pfam" id="PF09391">
    <property type="entry name" value="DUF2000"/>
    <property type="match status" value="1"/>
</dbReference>
<dbReference type="OrthoDB" id="1684239at2"/>
<sequence>MTDEPVRFPTRIALILRDDLEPWQSVNVAAFLASGVAADADLLGEPYLDADGTEYLAIFGQPVIVMEGDGDVLQGVRARAVARGLRVSVYDRRMFGTTHDAANREVVAESAGVDLDLVGVAVHGPKNAVDRILKGVPRHR</sequence>
<dbReference type="AlphaFoldDB" id="A0A5C8I314"/>
<evidence type="ECO:0000313" key="1">
    <source>
        <dbReference type="EMBL" id="TXK13468.1"/>
    </source>
</evidence>
<proteinExistence type="predicted"/>
<dbReference type="InterPro" id="IPR023476">
    <property type="entry name" value="Pep_tRNA_hydro_II_dom_sf"/>
</dbReference>
<dbReference type="Proteomes" id="UP000321034">
    <property type="component" value="Unassembled WGS sequence"/>
</dbReference>
<comment type="caution">
    <text evidence="1">The sequence shown here is derived from an EMBL/GenBank/DDBJ whole genome shotgun (WGS) entry which is preliminary data.</text>
</comment>
<dbReference type="InterPro" id="IPR018988">
    <property type="entry name" value="DUF2000"/>
</dbReference>